<gene>
    <name evidence="2" type="ORF">BSL78_22110</name>
</gene>
<sequence>MNINKDVAGTVLALRTSLEEKDDELAQQQKITEKLKKDLEILKNRLSMEAIARRQAETENELLQEQLQSLRHRLGSM</sequence>
<organism evidence="2 3">
    <name type="scientific">Stichopus japonicus</name>
    <name type="common">Sea cucumber</name>
    <dbReference type="NCBI Taxonomy" id="307972"/>
    <lineage>
        <taxon>Eukaryota</taxon>
        <taxon>Metazoa</taxon>
        <taxon>Echinodermata</taxon>
        <taxon>Eleutherozoa</taxon>
        <taxon>Echinozoa</taxon>
        <taxon>Holothuroidea</taxon>
        <taxon>Aspidochirotacea</taxon>
        <taxon>Aspidochirotida</taxon>
        <taxon>Stichopodidae</taxon>
        <taxon>Apostichopus</taxon>
    </lineage>
</organism>
<keyword evidence="3" id="KW-1185">Reference proteome</keyword>
<name>A0A2G8JZ46_STIJA</name>
<reference evidence="2 3" key="1">
    <citation type="journal article" date="2017" name="PLoS Biol.">
        <title>The sea cucumber genome provides insights into morphological evolution and visceral regeneration.</title>
        <authorList>
            <person name="Zhang X."/>
            <person name="Sun L."/>
            <person name="Yuan J."/>
            <person name="Sun Y."/>
            <person name="Gao Y."/>
            <person name="Zhang L."/>
            <person name="Li S."/>
            <person name="Dai H."/>
            <person name="Hamel J.F."/>
            <person name="Liu C."/>
            <person name="Yu Y."/>
            <person name="Liu S."/>
            <person name="Lin W."/>
            <person name="Guo K."/>
            <person name="Jin S."/>
            <person name="Xu P."/>
            <person name="Storey K.B."/>
            <person name="Huan P."/>
            <person name="Zhang T."/>
            <person name="Zhou Y."/>
            <person name="Zhang J."/>
            <person name="Lin C."/>
            <person name="Li X."/>
            <person name="Xing L."/>
            <person name="Huo D."/>
            <person name="Sun M."/>
            <person name="Wang L."/>
            <person name="Mercier A."/>
            <person name="Li F."/>
            <person name="Yang H."/>
            <person name="Xiang J."/>
        </authorList>
    </citation>
    <scope>NUCLEOTIDE SEQUENCE [LARGE SCALE GENOMIC DNA]</scope>
    <source>
        <strain evidence="2">Shaxun</strain>
        <tissue evidence="2">Muscle</tissue>
    </source>
</reference>
<feature type="coiled-coil region" evidence="1">
    <location>
        <begin position="18"/>
        <end position="73"/>
    </location>
</feature>
<evidence type="ECO:0000313" key="3">
    <source>
        <dbReference type="Proteomes" id="UP000230750"/>
    </source>
</evidence>
<protein>
    <submittedName>
        <fullName evidence="2">Uncharacterized protein</fullName>
    </submittedName>
</protein>
<evidence type="ECO:0000256" key="1">
    <source>
        <dbReference type="SAM" id="Coils"/>
    </source>
</evidence>
<dbReference type="Proteomes" id="UP000230750">
    <property type="component" value="Unassembled WGS sequence"/>
</dbReference>
<accession>A0A2G8JZ46</accession>
<dbReference type="AlphaFoldDB" id="A0A2G8JZ46"/>
<dbReference type="EMBL" id="MRZV01001059">
    <property type="protein sequence ID" value="PIK41037.1"/>
    <property type="molecule type" value="Genomic_DNA"/>
</dbReference>
<evidence type="ECO:0000313" key="2">
    <source>
        <dbReference type="EMBL" id="PIK41037.1"/>
    </source>
</evidence>
<keyword evidence="1" id="KW-0175">Coiled coil</keyword>
<comment type="caution">
    <text evidence="2">The sequence shown here is derived from an EMBL/GenBank/DDBJ whole genome shotgun (WGS) entry which is preliminary data.</text>
</comment>
<proteinExistence type="predicted"/>